<protein>
    <submittedName>
        <fullName evidence="1">Uncharacterized protein</fullName>
    </submittedName>
</protein>
<dbReference type="Proteomes" id="UP000190648">
    <property type="component" value="Unassembled WGS sequence"/>
</dbReference>
<organism evidence="1 2">
    <name type="scientific">Patagioenas fasciata monilis</name>
    <dbReference type="NCBI Taxonomy" id="372326"/>
    <lineage>
        <taxon>Eukaryota</taxon>
        <taxon>Metazoa</taxon>
        <taxon>Chordata</taxon>
        <taxon>Craniata</taxon>
        <taxon>Vertebrata</taxon>
        <taxon>Euteleostomi</taxon>
        <taxon>Archelosauria</taxon>
        <taxon>Archosauria</taxon>
        <taxon>Dinosauria</taxon>
        <taxon>Saurischia</taxon>
        <taxon>Theropoda</taxon>
        <taxon>Coelurosauria</taxon>
        <taxon>Aves</taxon>
        <taxon>Neognathae</taxon>
        <taxon>Neoaves</taxon>
        <taxon>Columbimorphae</taxon>
        <taxon>Columbiformes</taxon>
        <taxon>Columbidae</taxon>
        <taxon>Patagioenas</taxon>
    </lineage>
</organism>
<name>A0A1V4KEK3_PATFA</name>
<keyword evidence="2" id="KW-1185">Reference proteome</keyword>
<comment type="caution">
    <text evidence="1">The sequence shown here is derived from an EMBL/GenBank/DDBJ whole genome shotgun (WGS) entry which is preliminary data.</text>
</comment>
<evidence type="ECO:0000313" key="2">
    <source>
        <dbReference type="Proteomes" id="UP000190648"/>
    </source>
</evidence>
<reference evidence="1 2" key="1">
    <citation type="submission" date="2016-02" db="EMBL/GenBank/DDBJ databases">
        <title>Band-tailed pigeon sequencing and assembly.</title>
        <authorList>
            <person name="Soares A.E."/>
            <person name="Novak B.J."/>
            <person name="Rice E.S."/>
            <person name="O'Connell B."/>
            <person name="Chang D."/>
            <person name="Weber S."/>
            <person name="Shapiro B."/>
        </authorList>
    </citation>
    <scope>NUCLEOTIDE SEQUENCE [LARGE SCALE GENOMIC DNA]</scope>
    <source>
        <strain evidence="1">BTP2013</strain>
        <tissue evidence="1">Blood</tissue>
    </source>
</reference>
<sequence length="85" mass="9056">MTTEFIGLCGFDGLQNACHSLPLPGGVSNTPGIDCPRGGNSPTICHGLIQSAMEQAKSFPTISVSSEGLRIYKEVKNSQRKFICL</sequence>
<evidence type="ECO:0000313" key="1">
    <source>
        <dbReference type="EMBL" id="OPJ82835.1"/>
    </source>
</evidence>
<proteinExistence type="predicted"/>
<accession>A0A1V4KEK3</accession>
<dbReference type="EMBL" id="LSYS01003385">
    <property type="protein sequence ID" value="OPJ82835.1"/>
    <property type="molecule type" value="Genomic_DNA"/>
</dbReference>
<gene>
    <name evidence="1" type="ORF">AV530_010318</name>
</gene>
<dbReference type="AlphaFoldDB" id="A0A1V4KEK3"/>